<sequence length="121" mass="13240">MLNVPKTPKRTSPLCYSNEKGTPKPRVQLLNSTIRLLASLNVTNTTKILEFVALSISLHGFLRLLFRTFILVIINGRSGIESNSSTPSSVICLEKTEGIIRGFISVHPANGATSYCTYPCT</sequence>
<dbReference type="AlphaFoldDB" id="A0AAD3Y5G2"/>
<dbReference type="Proteomes" id="UP001279734">
    <property type="component" value="Unassembled WGS sequence"/>
</dbReference>
<organism evidence="2 3">
    <name type="scientific">Nepenthes gracilis</name>
    <name type="common">Slender pitcher plant</name>
    <dbReference type="NCBI Taxonomy" id="150966"/>
    <lineage>
        <taxon>Eukaryota</taxon>
        <taxon>Viridiplantae</taxon>
        <taxon>Streptophyta</taxon>
        <taxon>Embryophyta</taxon>
        <taxon>Tracheophyta</taxon>
        <taxon>Spermatophyta</taxon>
        <taxon>Magnoliopsida</taxon>
        <taxon>eudicotyledons</taxon>
        <taxon>Gunneridae</taxon>
        <taxon>Pentapetalae</taxon>
        <taxon>Caryophyllales</taxon>
        <taxon>Nepenthaceae</taxon>
        <taxon>Nepenthes</taxon>
    </lineage>
</organism>
<protein>
    <submittedName>
        <fullName evidence="2">Uncharacterized protein</fullName>
    </submittedName>
</protein>
<comment type="caution">
    <text evidence="2">The sequence shown here is derived from an EMBL/GenBank/DDBJ whole genome shotgun (WGS) entry which is preliminary data.</text>
</comment>
<gene>
    <name evidence="2" type="ORF">Nepgr_032185</name>
</gene>
<evidence type="ECO:0000313" key="2">
    <source>
        <dbReference type="EMBL" id="GMH30342.1"/>
    </source>
</evidence>
<proteinExistence type="predicted"/>
<keyword evidence="3" id="KW-1185">Reference proteome</keyword>
<evidence type="ECO:0000256" key="1">
    <source>
        <dbReference type="SAM" id="MobiDB-lite"/>
    </source>
</evidence>
<feature type="region of interest" description="Disordered" evidence="1">
    <location>
        <begin position="1"/>
        <end position="20"/>
    </location>
</feature>
<reference evidence="2" key="1">
    <citation type="submission" date="2023-05" db="EMBL/GenBank/DDBJ databases">
        <title>Nepenthes gracilis genome sequencing.</title>
        <authorList>
            <person name="Fukushima K."/>
        </authorList>
    </citation>
    <scope>NUCLEOTIDE SEQUENCE</scope>
    <source>
        <strain evidence="2">SING2019-196</strain>
    </source>
</reference>
<evidence type="ECO:0000313" key="3">
    <source>
        <dbReference type="Proteomes" id="UP001279734"/>
    </source>
</evidence>
<name>A0AAD3Y5G2_NEPGR</name>
<dbReference type="EMBL" id="BSYO01000038">
    <property type="protein sequence ID" value="GMH30342.1"/>
    <property type="molecule type" value="Genomic_DNA"/>
</dbReference>
<accession>A0AAD3Y5G2</accession>